<evidence type="ECO:0008006" key="4">
    <source>
        <dbReference type="Google" id="ProtNLM"/>
    </source>
</evidence>
<keyword evidence="1" id="KW-0472">Membrane</keyword>
<evidence type="ECO:0000313" key="2">
    <source>
        <dbReference type="EMBL" id="CAH3029110.1"/>
    </source>
</evidence>
<feature type="transmembrane region" description="Helical" evidence="1">
    <location>
        <begin position="12"/>
        <end position="33"/>
    </location>
</feature>
<feature type="transmembrane region" description="Helical" evidence="1">
    <location>
        <begin position="120"/>
        <end position="138"/>
    </location>
</feature>
<comment type="caution">
    <text evidence="2">The sequence shown here is derived from an EMBL/GenBank/DDBJ whole genome shotgun (WGS) entry which is preliminary data.</text>
</comment>
<name>A0ABN8MHY3_9CNID</name>
<keyword evidence="1" id="KW-1133">Transmembrane helix</keyword>
<accession>A0ABN8MHY3</accession>
<dbReference type="PROSITE" id="PS51257">
    <property type="entry name" value="PROKAR_LIPOPROTEIN"/>
    <property type="match status" value="1"/>
</dbReference>
<dbReference type="EMBL" id="CALNXI010000553">
    <property type="protein sequence ID" value="CAH3029110.1"/>
    <property type="molecule type" value="Genomic_DNA"/>
</dbReference>
<protein>
    <recommendedName>
        <fullName evidence="4">Membrane-associated protein</fullName>
    </recommendedName>
</protein>
<sequence length="223" mass="24106">MPFQENRANQVICTGISQIILGCSVFALCFILSDRRSDDFGEMFQAGAAYWGAIPIVITGFFGVAGGCTGKFTVTCLFLAAAVISCFLGGILAAFVGVALTARRSVGECENVYCPYDTESILMIALISVLILQAAIALSGVIESSQLLCCTVEEDHVSVVSIGNSARDQRKQRLRSERVTQKLKKDGFFAASYDTSFDDASTRFYGFRNGKKSYRVCELGTTV</sequence>
<evidence type="ECO:0000256" key="1">
    <source>
        <dbReference type="SAM" id="Phobius"/>
    </source>
</evidence>
<organism evidence="2 3">
    <name type="scientific">Porites evermanni</name>
    <dbReference type="NCBI Taxonomy" id="104178"/>
    <lineage>
        <taxon>Eukaryota</taxon>
        <taxon>Metazoa</taxon>
        <taxon>Cnidaria</taxon>
        <taxon>Anthozoa</taxon>
        <taxon>Hexacorallia</taxon>
        <taxon>Scleractinia</taxon>
        <taxon>Fungiina</taxon>
        <taxon>Poritidae</taxon>
        <taxon>Porites</taxon>
    </lineage>
</organism>
<keyword evidence="3" id="KW-1185">Reference proteome</keyword>
<keyword evidence="1" id="KW-0812">Transmembrane</keyword>
<dbReference type="Proteomes" id="UP001159427">
    <property type="component" value="Unassembled WGS sequence"/>
</dbReference>
<proteinExistence type="predicted"/>
<feature type="transmembrane region" description="Helical" evidence="1">
    <location>
        <begin position="77"/>
        <end position="100"/>
    </location>
</feature>
<reference evidence="2 3" key="1">
    <citation type="submission" date="2022-05" db="EMBL/GenBank/DDBJ databases">
        <authorList>
            <consortium name="Genoscope - CEA"/>
            <person name="William W."/>
        </authorList>
    </citation>
    <scope>NUCLEOTIDE SEQUENCE [LARGE SCALE GENOMIC DNA]</scope>
</reference>
<gene>
    <name evidence="2" type="ORF">PEVE_00035572</name>
</gene>
<feature type="transmembrane region" description="Helical" evidence="1">
    <location>
        <begin position="48"/>
        <end position="65"/>
    </location>
</feature>
<evidence type="ECO:0000313" key="3">
    <source>
        <dbReference type="Proteomes" id="UP001159427"/>
    </source>
</evidence>